<dbReference type="PANTHER" id="PTHR43689">
    <property type="entry name" value="HYDROLASE"/>
    <property type="match status" value="1"/>
</dbReference>
<sequence length="277" mass="31323">MNLTDQHFISYQGYTLYQNIRLQGSDTLLVFIHGLGDSHLNYQLFFDLPELLPFDLVVPDLLGHGKSSRADDYDYDLLVQCLYTQLAVIMPSYRRVILVPHSIGGILVTALYQTDLKSSISGIFALETSLTQYGSYLSEKVSSIIEQGEKFNRWFTGFKNNIYQQGHQDEIARFYYASLCLVDPEVFLTLALATRKIATEVLAQEFTNSSGITFAMLDIPKVYCLGLEGNQQRSLPFLQAEEIETVRLSTSSHWVAQSCPSEFIRELKAFIAKLGRG</sequence>
<dbReference type="InterPro" id="IPR029058">
    <property type="entry name" value="AB_hydrolase_fold"/>
</dbReference>
<dbReference type="Proteomes" id="UP000029558">
    <property type="component" value="Chromosome"/>
</dbReference>
<dbReference type="InterPro" id="IPR000073">
    <property type="entry name" value="AB_hydrolase_1"/>
</dbReference>
<accession>A0A1L6TBH8</accession>
<dbReference type="PANTHER" id="PTHR43689:SF8">
    <property type="entry name" value="ALPHA_BETA-HYDROLASES SUPERFAMILY PROTEIN"/>
    <property type="match status" value="1"/>
</dbReference>
<gene>
    <name evidence="1" type="ORF">KU39_1432</name>
</gene>
<dbReference type="Gene3D" id="3.40.50.1820">
    <property type="entry name" value="alpha/beta hydrolase"/>
    <property type="match status" value="1"/>
</dbReference>
<proteinExistence type="predicted"/>
<dbReference type="AlphaFoldDB" id="A0A1L6TBH8"/>
<organism evidence="1 2">
    <name type="scientific">Piscirickettsia salmonis</name>
    <dbReference type="NCBI Taxonomy" id="1238"/>
    <lineage>
        <taxon>Bacteria</taxon>
        <taxon>Pseudomonadati</taxon>
        <taxon>Pseudomonadota</taxon>
        <taxon>Gammaproteobacteria</taxon>
        <taxon>Thiotrichales</taxon>
        <taxon>Piscirickettsiaceae</taxon>
        <taxon>Piscirickettsia</taxon>
    </lineage>
</organism>
<dbReference type="Pfam" id="PF00561">
    <property type="entry name" value="Abhydrolase_1"/>
    <property type="match status" value="1"/>
</dbReference>
<dbReference type="GO" id="GO:0016787">
    <property type="term" value="F:hydrolase activity"/>
    <property type="evidence" value="ECO:0007669"/>
    <property type="project" value="UniProtKB-KW"/>
</dbReference>
<keyword evidence="1" id="KW-0378">Hydrolase</keyword>
<dbReference type="OrthoDB" id="5853561at2"/>
<dbReference type="RefSeq" id="WP_027242597.1">
    <property type="nucleotide sequence ID" value="NZ_CP012508.1"/>
</dbReference>
<evidence type="ECO:0000313" key="1">
    <source>
        <dbReference type="EMBL" id="ALB22614.1"/>
    </source>
</evidence>
<evidence type="ECO:0000313" key="2">
    <source>
        <dbReference type="Proteomes" id="UP000029558"/>
    </source>
</evidence>
<dbReference type="SUPFAM" id="SSF53474">
    <property type="entry name" value="alpha/beta-Hydrolases"/>
    <property type="match status" value="1"/>
</dbReference>
<reference evidence="1 2" key="1">
    <citation type="journal article" date="2014" name="Genome Announc.">
        <title>Comparative Genome Analysis of Two Isolates of the Fish Pathogen Piscirickettsia salmonis from Different Hosts Reveals Major Differences in Virulence-Associated Secretion Systems.</title>
        <authorList>
            <person name="Bohle H."/>
            <person name="Henriquez P."/>
            <person name="Grothusen H."/>
            <person name="Navas E."/>
            <person name="Sandoval A."/>
            <person name="Bustamante F."/>
            <person name="Bustos P."/>
            <person name="Mancilla M."/>
        </authorList>
    </citation>
    <scope>NUCLEOTIDE SEQUENCE [LARGE SCALE GENOMIC DNA]</scope>
    <source>
        <strain evidence="2">B1-32597</strain>
    </source>
</reference>
<dbReference type="EMBL" id="CP012508">
    <property type="protein sequence ID" value="ALB22614.1"/>
    <property type="molecule type" value="Genomic_DNA"/>
</dbReference>
<protein>
    <submittedName>
        <fullName evidence="1">Alpha/beta hydrolase family protein</fullName>
    </submittedName>
</protein>
<name>A0A1L6TBH8_PISSA</name>